<evidence type="ECO:0000256" key="5">
    <source>
        <dbReference type="ARBA" id="ARBA00022692"/>
    </source>
</evidence>
<organism evidence="10 11">
    <name type="scientific">Georgenia muralis</name>
    <dbReference type="NCBI Taxonomy" id="154117"/>
    <lineage>
        <taxon>Bacteria</taxon>
        <taxon>Bacillati</taxon>
        <taxon>Actinomycetota</taxon>
        <taxon>Actinomycetes</taxon>
        <taxon>Micrococcales</taxon>
        <taxon>Bogoriellaceae</taxon>
        <taxon>Georgenia</taxon>
    </lineage>
</organism>
<dbReference type="RefSeq" id="WP_123914597.1">
    <property type="nucleotide sequence ID" value="NZ_RKRA01000001.1"/>
</dbReference>
<feature type="transmembrane region" description="Helical" evidence="9">
    <location>
        <begin position="114"/>
        <end position="134"/>
    </location>
</feature>
<keyword evidence="11" id="KW-1185">Reference proteome</keyword>
<dbReference type="PANTHER" id="PTHR32196">
    <property type="entry name" value="ABC TRANSPORTER PERMEASE PROTEIN YPHD-RELATED-RELATED"/>
    <property type="match status" value="1"/>
</dbReference>
<comment type="caution">
    <text evidence="10">The sequence shown here is derived from an EMBL/GenBank/DDBJ whole genome shotgun (WGS) entry which is preliminary data.</text>
</comment>
<dbReference type="GO" id="GO:0022857">
    <property type="term" value="F:transmembrane transporter activity"/>
    <property type="evidence" value="ECO:0007669"/>
    <property type="project" value="InterPro"/>
</dbReference>
<feature type="transmembrane region" description="Helical" evidence="9">
    <location>
        <begin position="236"/>
        <end position="257"/>
    </location>
</feature>
<keyword evidence="6 9" id="KW-1133">Transmembrane helix</keyword>
<evidence type="ECO:0000256" key="1">
    <source>
        <dbReference type="ARBA" id="ARBA00004651"/>
    </source>
</evidence>
<gene>
    <name evidence="10" type="ORF">EDD32_0676</name>
</gene>
<evidence type="ECO:0000256" key="7">
    <source>
        <dbReference type="ARBA" id="ARBA00023136"/>
    </source>
</evidence>
<dbReference type="AlphaFoldDB" id="A0A3N4ZKR5"/>
<dbReference type="InterPro" id="IPR001851">
    <property type="entry name" value="ABC_transp_permease"/>
</dbReference>
<feature type="transmembrane region" description="Helical" evidence="9">
    <location>
        <begin position="90"/>
        <end position="108"/>
    </location>
</feature>
<feature type="compositionally biased region" description="Low complexity" evidence="8">
    <location>
        <begin position="1"/>
        <end position="24"/>
    </location>
</feature>
<keyword evidence="4" id="KW-0997">Cell inner membrane</keyword>
<protein>
    <submittedName>
        <fullName evidence="10">Monosaccharide ABC transporter membrane protein (CUT2 family)</fullName>
    </submittedName>
</protein>
<dbReference type="PANTHER" id="PTHR32196:SF21">
    <property type="entry name" value="ABC TRANSPORTER PERMEASE PROTEIN YPHD-RELATED"/>
    <property type="match status" value="1"/>
</dbReference>
<evidence type="ECO:0000256" key="3">
    <source>
        <dbReference type="ARBA" id="ARBA00022475"/>
    </source>
</evidence>
<evidence type="ECO:0000256" key="9">
    <source>
        <dbReference type="SAM" id="Phobius"/>
    </source>
</evidence>
<dbReference type="OrthoDB" id="9808136at2"/>
<dbReference type="Pfam" id="PF02653">
    <property type="entry name" value="BPD_transp_2"/>
    <property type="match status" value="1"/>
</dbReference>
<accession>A0A3N4ZKR5</accession>
<feature type="transmembrane region" description="Helical" evidence="9">
    <location>
        <begin position="39"/>
        <end position="59"/>
    </location>
</feature>
<dbReference type="Proteomes" id="UP000280726">
    <property type="component" value="Unassembled WGS sequence"/>
</dbReference>
<dbReference type="CDD" id="cd06579">
    <property type="entry name" value="TM_PBP1_transp_AraH_like"/>
    <property type="match status" value="1"/>
</dbReference>
<dbReference type="GO" id="GO:0005886">
    <property type="term" value="C:plasma membrane"/>
    <property type="evidence" value="ECO:0007669"/>
    <property type="project" value="UniProtKB-SubCell"/>
</dbReference>
<evidence type="ECO:0000256" key="8">
    <source>
        <dbReference type="SAM" id="MobiDB-lite"/>
    </source>
</evidence>
<evidence type="ECO:0000256" key="6">
    <source>
        <dbReference type="ARBA" id="ARBA00022989"/>
    </source>
</evidence>
<dbReference type="EMBL" id="RKRA01000001">
    <property type="protein sequence ID" value="RPF26242.1"/>
    <property type="molecule type" value="Genomic_DNA"/>
</dbReference>
<sequence>MSQPTTATSPSGGAAGAASRPATPQAKLRRKLPSSTGPFAALVVLFAFLALMSPSFMTWSNIFNIGQQVAILAVIAIGGTAVIILGGIDLSVGAVLGLAGAVVGYLHVVEGVNIWVAALAALATGLVAGVLNGLMVVYGRLPAFIATLAMMSVARGLALVVLDGKPLSGYPDEFRNLATYYIGGWLPSSLLIAVILFLVAAAYFRWKPSGRGLFALGANYEVARLSGLPVKRMTLGVYAVAGLLAGLGGVLMTARLSSAQPTAGTGIELDVIAAVVIGGASLAGGYGSIAGTAIGVLIIGVLRNGLNLMNVSSFWQQVVIGLVIAGAVLIENLRQRREAARS</sequence>
<feature type="region of interest" description="Disordered" evidence="8">
    <location>
        <begin position="1"/>
        <end position="31"/>
    </location>
</feature>
<feature type="transmembrane region" description="Helical" evidence="9">
    <location>
        <begin position="141"/>
        <end position="162"/>
    </location>
</feature>
<evidence type="ECO:0000256" key="4">
    <source>
        <dbReference type="ARBA" id="ARBA00022519"/>
    </source>
</evidence>
<proteinExistence type="predicted"/>
<keyword evidence="7 9" id="KW-0472">Membrane</keyword>
<keyword evidence="3" id="KW-1003">Cell membrane</keyword>
<evidence type="ECO:0000313" key="11">
    <source>
        <dbReference type="Proteomes" id="UP000280726"/>
    </source>
</evidence>
<comment type="subcellular location">
    <subcellularLocation>
        <location evidence="1">Cell membrane</location>
        <topology evidence="1">Multi-pass membrane protein</topology>
    </subcellularLocation>
</comment>
<evidence type="ECO:0000256" key="2">
    <source>
        <dbReference type="ARBA" id="ARBA00022448"/>
    </source>
</evidence>
<keyword evidence="2" id="KW-0813">Transport</keyword>
<feature type="transmembrane region" description="Helical" evidence="9">
    <location>
        <begin position="269"/>
        <end position="302"/>
    </location>
</feature>
<evidence type="ECO:0000313" key="10">
    <source>
        <dbReference type="EMBL" id="RPF26242.1"/>
    </source>
</evidence>
<reference evidence="10 11" key="1">
    <citation type="submission" date="2018-11" db="EMBL/GenBank/DDBJ databases">
        <title>Sequencing the genomes of 1000 actinobacteria strains.</title>
        <authorList>
            <person name="Klenk H.-P."/>
        </authorList>
    </citation>
    <scope>NUCLEOTIDE SEQUENCE [LARGE SCALE GENOMIC DNA]</scope>
    <source>
        <strain evidence="10 11">DSM 14418</strain>
    </source>
</reference>
<feature type="transmembrane region" description="Helical" evidence="9">
    <location>
        <begin position="65"/>
        <end position="85"/>
    </location>
</feature>
<name>A0A3N4ZKR5_9MICO</name>
<feature type="transmembrane region" description="Helical" evidence="9">
    <location>
        <begin position="182"/>
        <end position="206"/>
    </location>
</feature>
<keyword evidence="5 9" id="KW-0812">Transmembrane</keyword>